<feature type="compositionally biased region" description="Basic and acidic residues" evidence="2">
    <location>
        <begin position="1059"/>
        <end position="1069"/>
    </location>
</feature>
<reference evidence="4 5" key="1">
    <citation type="submission" date="2016-03" db="EMBL/GenBank/DDBJ databases">
        <title>EvidentialGene: Evidence-directed Construction of Genes on Genomes.</title>
        <authorList>
            <person name="Gilbert D.G."/>
            <person name="Choi J.-H."/>
            <person name="Mockaitis K."/>
            <person name="Colbourne J."/>
            <person name="Pfrender M."/>
        </authorList>
    </citation>
    <scope>NUCLEOTIDE SEQUENCE [LARGE SCALE GENOMIC DNA]</scope>
    <source>
        <strain evidence="4 5">Xinb3</strain>
        <tissue evidence="4">Complete organism</tissue>
    </source>
</reference>
<dbReference type="PANTHER" id="PTHR33273:SF4">
    <property type="entry name" value="ENDONUCLEASE_EXONUCLEASE_PHOSPHATASE DOMAIN-CONTAINING PROTEIN"/>
    <property type="match status" value="1"/>
</dbReference>
<dbReference type="OrthoDB" id="6381824at2759"/>
<dbReference type="EMBL" id="LRGB01003275">
    <property type="protein sequence ID" value="KZS03424.1"/>
    <property type="molecule type" value="Genomic_DNA"/>
</dbReference>
<dbReference type="Gene3D" id="3.60.10.10">
    <property type="entry name" value="Endonuclease/exonuclease/phosphatase"/>
    <property type="match status" value="2"/>
</dbReference>
<comment type="caution">
    <text evidence="4">The sequence shown here is derived from an EMBL/GenBank/DDBJ whole genome shotgun (WGS) entry which is preliminary data.</text>
</comment>
<evidence type="ECO:0000313" key="4">
    <source>
        <dbReference type="EMBL" id="KZS03424.1"/>
    </source>
</evidence>
<protein>
    <recommendedName>
        <fullName evidence="3">Reverse transcriptase domain-containing protein</fullName>
    </recommendedName>
</protein>
<evidence type="ECO:0000259" key="3">
    <source>
        <dbReference type="PROSITE" id="PS50878"/>
    </source>
</evidence>
<dbReference type="PROSITE" id="PS50878">
    <property type="entry name" value="RT_POL"/>
    <property type="match status" value="1"/>
</dbReference>
<accession>A0A164KNX1</accession>
<keyword evidence="1" id="KW-0175">Coiled coil</keyword>
<feature type="region of interest" description="Disordered" evidence="2">
    <location>
        <begin position="790"/>
        <end position="822"/>
    </location>
</feature>
<dbReference type="InterPro" id="IPR000477">
    <property type="entry name" value="RT_dom"/>
</dbReference>
<sequence length="1241" mass="138780">MGRPTYSCSHGITTRTAIRCTITPPPAKRSLPSYSDEEWPTIGNHHGKNTPINLPPVILKLTDGKANFRQMDMAELKAFTNEIVKLVGNPRRSDCPRGGDLFVYPVDIGQREALLKISKIANRTLTAALPNSMTGRKGIIHRVPVSESEADLLDLLGPQGVTKVERFTKTSNDARVPSETVALTFKGPLPTRVTLVALSFKLHTYYPSPFKCVKCWKLGHTRNHCNSKDQNCKTCGQYHNTSEPCTQKCVNCHSDDHPSDSKECPAYTEMIALIKYATDNDVSVSDARTKIGLTYSAAVNRNTATTAHQPTSSAIETLKQTINQLKDQLNELQNSTIRTLQTKIDHVATEASKANKRIDTFEDKFANRFDQLERLLLARLPAPKTDSDNLYTLGGTICLHLPHAKKPQATKTTGQQVKTIMELKLIQWNARGLTKSRLEEFRNFLSLNKPSVVLLCETLWNNKFSVKFRTYHIIKKNRTDRPGGGVAILVHRAIPYTEIASKNTPNTEAIGITIHNTKYGSIDIFSIYCPKGNCTKEELIQLSSSKNNIIIGGDLNGHHELWGSNQRPNKSGKSLYSTLLEIPTISLITPPQLATYISPSTGRTSTLDITIASTAIANDSATTQQSHHRRPQLRSFDLLPQPVKLQKVLEARTHEKPLLQQRQQIPDHRSDSKICPAYLDLSAVIKFAIDNDITIKEARSKIEKTYSAVTSHPTAAATPPKALQEELDRQKADIRKLKEKLKNLKSKTIKPIERKVEKLSTNAEHTNQRIDKFEETFAARFDKLENLLTSRLPSRPAESQDKEDDHMESTSASIKRPAEPPSQIKARLEEFRHYLSSSNPSIVLICEIFWNNNYTVKFRSHNIINKNRADRHGGGVAIFINKSIPYTQLNIINTETIEAVGVSIITHYCFTDSCLDYLITGNYCSSCSIVGIVVAVAACCWLVAVSTRLPPFAATPAPSVPFNSITSGILGRSCEEKSRHQNHSFFKMTKPTHRINPKKSKPWWTTDCNTHVKETRHTLADWRSDPFSTDKILIWRKQEATKRRIIIHAKRNANQSTKNEIKPSIEKAPKPTNRNPLNSTITKDEVNRALTKLKSKAVGPDNIHNRMLANLSPDNRDYMRHLFNLLLRHGFAPQAWKEATIIPILKPNKQPNDPLSYRPISLTSCLSKILSHELTAKVRVGNQLSDSCNLTNGVPQGALLSPILFNVMMSDLPTPPPKGNTKMYAGDVAVSTTTNDPDRAE</sequence>
<dbReference type="InterPro" id="IPR005135">
    <property type="entry name" value="Endo/exonuclease/phosphatase"/>
</dbReference>
<gene>
    <name evidence="4" type="ORF">APZ42_033881</name>
</gene>
<feature type="region of interest" description="Disordered" evidence="2">
    <location>
        <begin position="1053"/>
        <end position="1079"/>
    </location>
</feature>
<dbReference type="AlphaFoldDB" id="A0A164KNX1"/>
<keyword evidence="5" id="KW-1185">Reference proteome</keyword>
<evidence type="ECO:0000256" key="2">
    <source>
        <dbReference type="SAM" id="MobiDB-lite"/>
    </source>
</evidence>
<dbReference type="Pfam" id="PF14529">
    <property type="entry name" value="Exo_endo_phos_2"/>
    <property type="match status" value="1"/>
</dbReference>
<evidence type="ECO:0000256" key="1">
    <source>
        <dbReference type="SAM" id="Coils"/>
    </source>
</evidence>
<dbReference type="Proteomes" id="UP000076858">
    <property type="component" value="Unassembled WGS sequence"/>
</dbReference>
<evidence type="ECO:0000313" key="5">
    <source>
        <dbReference type="Proteomes" id="UP000076858"/>
    </source>
</evidence>
<organism evidence="4 5">
    <name type="scientific">Daphnia magna</name>
    <dbReference type="NCBI Taxonomy" id="35525"/>
    <lineage>
        <taxon>Eukaryota</taxon>
        <taxon>Metazoa</taxon>
        <taxon>Ecdysozoa</taxon>
        <taxon>Arthropoda</taxon>
        <taxon>Crustacea</taxon>
        <taxon>Branchiopoda</taxon>
        <taxon>Diplostraca</taxon>
        <taxon>Cladocera</taxon>
        <taxon>Anomopoda</taxon>
        <taxon>Daphniidae</taxon>
        <taxon>Daphnia</taxon>
    </lineage>
</organism>
<feature type="region of interest" description="Disordered" evidence="2">
    <location>
        <begin position="707"/>
        <end position="728"/>
    </location>
</feature>
<dbReference type="GO" id="GO:0003824">
    <property type="term" value="F:catalytic activity"/>
    <property type="evidence" value="ECO:0007669"/>
    <property type="project" value="InterPro"/>
</dbReference>
<feature type="domain" description="Reverse transcriptase" evidence="3">
    <location>
        <begin position="1049"/>
        <end position="1241"/>
    </location>
</feature>
<dbReference type="SUPFAM" id="SSF56219">
    <property type="entry name" value="DNase I-like"/>
    <property type="match status" value="2"/>
</dbReference>
<proteinExistence type="predicted"/>
<dbReference type="PANTHER" id="PTHR33273">
    <property type="entry name" value="DOMAIN-CONTAINING PROTEIN, PUTATIVE-RELATED"/>
    <property type="match status" value="1"/>
</dbReference>
<dbReference type="STRING" id="35525.A0A164KNX1"/>
<feature type="coiled-coil region" evidence="1">
    <location>
        <begin position="315"/>
        <end position="342"/>
    </location>
</feature>
<name>A0A164KNX1_9CRUS</name>
<feature type="compositionally biased region" description="Basic and acidic residues" evidence="2">
    <location>
        <begin position="798"/>
        <end position="808"/>
    </location>
</feature>
<dbReference type="InterPro" id="IPR036691">
    <property type="entry name" value="Endo/exonu/phosph_ase_sf"/>
</dbReference>